<proteinExistence type="predicted"/>
<keyword evidence="4 6" id="KW-0863">Zinc-finger</keyword>
<dbReference type="PANTHER" id="PTHR15710:SF77">
    <property type="entry name" value="RING-H2 FINGER PROTEIN ATL21B"/>
    <property type="match status" value="1"/>
</dbReference>
<evidence type="ECO:0000313" key="8">
    <source>
        <dbReference type="EMBL" id="KAH6825174.1"/>
    </source>
</evidence>
<dbReference type="PANTHER" id="PTHR15710">
    <property type="entry name" value="E3 UBIQUITIN-PROTEIN LIGASE PRAJA"/>
    <property type="match status" value="1"/>
</dbReference>
<gene>
    <name evidence="8" type="ORF">C2S53_008720</name>
</gene>
<feature type="domain" description="RING-type" evidence="7">
    <location>
        <begin position="173"/>
        <end position="217"/>
    </location>
</feature>
<keyword evidence="5" id="KW-0862">Zinc</keyword>
<dbReference type="Proteomes" id="UP001190926">
    <property type="component" value="Unassembled WGS sequence"/>
</dbReference>
<dbReference type="SMART" id="SM00744">
    <property type="entry name" value="RINGv"/>
    <property type="match status" value="1"/>
</dbReference>
<evidence type="ECO:0000256" key="3">
    <source>
        <dbReference type="ARBA" id="ARBA00022723"/>
    </source>
</evidence>
<dbReference type="Gene3D" id="3.30.40.10">
    <property type="entry name" value="Zinc/RING finger domain, C3HC4 (zinc finger)"/>
    <property type="match status" value="1"/>
</dbReference>
<dbReference type="AlphaFoldDB" id="A0AAD4P3A8"/>
<dbReference type="EC" id="2.3.2.27" evidence="2"/>
<keyword evidence="9" id="KW-1185">Reference proteome</keyword>
<evidence type="ECO:0000256" key="6">
    <source>
        <dbReference type="PROSITE-ProRule" id="PRU00175"/>
    </source>
</evidence>
<dbReference type="PROSITE" id="PS50089">
    <property type="entry name" value="ZF_RING_2"/>
    <property type="match status" value="1"/>
</dbReference>
<dbReference type="InterPro" id="IPR001841">
    <property type="entry name" value="Znf_RING"/>
</dbReference>
<name>A0AAD4P3A8_PERFH</name>
<comment type="caution">
    <text evidence="8">The sequence shown here is derived from an EMBL/GenBank/DDBJ whole genome shotgun (WGS) entry which is preliminary data.</text>
</comment>
<evidence type="ECO:0000256" key="4">
    <source>
        <dbReference type="ARBA" id="ARBA00022771"/>
    </source>
</evidence>
<dbReference type="InterPro" id="IPR013083">
    <property type="entry name" value="Znf_RING/FYVE/PHD"/>
</dbReference>
<dbReference type="GO" id="GO:0061630">
    <property type="term" value="F:ubiquitin protein ligase activity"/>
    <property type="evidence" value="ECO:0007669"/>
    <property type="project" value="UniProtKB-EC"/>
</dbReference>
<comment type="catalytic activity">
    <reaction evidence="1">
        <text>S-ubiquitinyl-[E2 ubiquitin-conjugating enzyme]-L-cysteine + [acceptor protein]-L-lysine = [E2 ubiquitin-conjugating enzyme]-L-cysteine + N(6)-ubiquitinyl-[acceptor protein]-L-lysine.</text>
        <dbReference type="EC" id="2.3.2.27"/>
    </reaction>
</comment>
<dbReference type="SUPFAM" id="SSF57850">
    <property type="entry name" value="RING/U-box"/>
    <property type="match status" value="1"/>
</dbReference>
<reference evidence="8 9" key="1">
    <citation type="journal article" date="2021" name="Nat. Commun.">
        <title>Incipient diploidization of the medicinal plant Perilla within 10,000 years.</title>
        <authorList>
            <person name="Zhang Y."/>
            <person name="Shen Q."/>
            <person name="Leng L."/>
            <person name="Zhang D."/>
            <person name="Chen S."/>
            <person name="Shi Y."/>
            <person name="Ning Z."/>
            <person name="Chen S."/>
        </authorList>
    </citation>
    <scope>NUCLEOTIDE SEQUENCE [LARGE SCALE GENOMIC DNA]</scope>
    <source>
        <strain evidence="9">cv. PC099</strain>
    </source>
</reference>
<dbReference type="GO" id="GO:0008270">
    <property type="term" value="F:zinc ion binding"/>
    <property type="evidence" value="ECO:0007669"/>
    <property type="project" value="UniProtKB-KW"/>
</dbReference>
<evidence type="ECO:0000256" key="5">
    <source>
        <dbReference type="ARBA" id="ARBA00022833"/>
    </source>
</evidence>
<dbReference type="GO" id="GO:0005737">
    <property type="term" value="C:cytoplasm"/>
    <property type="evidence" value="ECO:0007669"/>
    <property type="project" value="TreeGrafter"/>
</dbReference>
<dbReference type="EMBL" id="SDAM02000179">
    <property type="protein sequence ID" value="KAH6825174.1"/>
    <property type="molecule type" value="Genomic_DNA"/>
</dbReference>
<keyword evidence="3" id="KW-0479">Metal-binding</keyword>
<accession>A0AAD4P3A8</accession>
<evidence type="ECO:0000313" key="9">
    <source>
        <dbReference type="Proteomes" id="UP001190926"/>
    </source>
</evidence>
<dbReference type="InterPro" id="IPR011016">
    <property type="entry name" value="Znf_RING-CH"/>
</dbReference>
<evidence type="ECO:0000256" key="2">
    <source>
        <dbReference type="ARBA" id="ARBA00012483"/>
    </source>
</evidence>
<dbReference type="GO" id="GO:0016567">
    <property type="term" value="P:protein ubiquitination"/>
    <property type="evidence" value="ECO:0007669"/>
    <property type="project" value="TreeGrafter"/>
</dbReference>
<organism evidence="8 9">
    <name type="scientific">Perilla frutescens var. hirtella</name>
    <name type="common">Perilla citriodora</name>
    <name type="synonym">Perilla setoyensis</name>
    <dbReference type="NCBI Taxonomy" id="608512"/>
    <lineage>
        <taxon>Eukaryota</taxon>
        <taxon>Viridiplantae</taxon>
        <taxon>Streptophyta</taxon>
        <taxon>Embryophyta</taxon>
        <taxon>Tracheophyta</taxon>
        <taxon>Spermatophyta</taxon>
        <taxon>Magnoliopsida</taxon>
        <taxon>eudicotyledons</taxon>
        <taxon>Gunneridae</taxon>
        <taxon>Pentapetalae</taxon>
        <taxon>asterids</taxon>
        <taxon>lamiids</taxon>
        <taxon>Lamiales</taxon>
        <taxon>Lamiaceae</taxon>
        <taxon>Nepetoideae</taxon>
        <taxon>Elsholtzieae</taxon>
        <taxon>Perilla</taxon>
    </lineage>
</organism>
<dbReference type="Pfam" id="PF13639">
    <property type="entry name" value="zf-RING_2"/>
    <property type="match status" value="1"/>
</dbReference>
<sequence>MDHYDCHQNTKFDIKQTFFDNSNKSHEFEIKFEFSFNFEILNWILRQENSITPLEFIGHGGPSLSFDPPPLVVTVGESSSWDIIREAVGKSIGNHLPHNEINNLMDLVREVVRKNFNTETLPRYGVLGLACKIFVEHLHVYGVESDCNRMVPAADSSFKLLEKYEAVDEKSCCSICLEELGGGGGGGEVLRMPCLHVFHGGCIKKWLRRSHYCPLCRYEMPTEDI</sequence>
<dbReference type="SMART" id="SM00184">
    <property type="entry name" value="RING"/>
    <property type="match status" value="1"/>
</dbReference>
<evidence type="ECO:0000259" key="7">
    <source>
        <dbReference type="PROSITE" id="PS50089"/>
    </source>
</evidence>
<evidence type="ECO:0000256" key="1">
    <source>
        <dbReference type="ARBA" id="ARBA00000900"/>
    </source>
</evidence>
<protein>
    <recommendedName>
        <fullName evidence="2">RING-type E3 ubiquitin transferase</fullName>
        <ecNumber evidence="2">2.3.2.27</ecNumber>
    </recommendedName>
</protein>